<dbReference type="InterPro" id="IPR003439">
    <property type="entry name" value="ABC_transporter-like_ATP-bd"/>
</dbReference>
<dbReference type="InterPro" id="IPR027417">
    <property type="entry name" value="P-loop_NTPase"/>
</dbReference>
<comment type="similarity">
    <text evidence="1">Belongs to the ABC transporter superfamily.</text>
</comment>
<dbReference type="EMBL" id="CP038267">
    <property type="protein sequence ID" value="QBR93142.1"/>
    <property type="molecule type" value="Genomic_DNA"/>
</dbReference>
<dbReference type="PANTHER" id="PTHR43820:SF4">
    <property type="entry name" value="HIGH-AFFINITY BRANCHED-CHAIN AMINO ACID TRANSPORT ATP-BINDING PROTEIN LIVF"/>
    <property type="match status" value="1"/>
</dbReference>
<dbReference type="Gene3D" id="3.40.50.300">
    <property type="entry name" value="P-loop containing nucleotide triphosphate hydrolases"/>
    <property type="match status" value="1"/>
</dbReference>
<reference evidence="7 8" key="1">
    <citation type="submission" date="2019-03" db="EMBL/GenBank/DDBJ databases">
        <title>Three New Species of Nocardioides, Nocardioides euryhalodurans sp. nov., Nocardioides seonyuensis sp. nov. and Nocardioides eburneoflavus sp. nov., Iolated from Soil.</title>
        <authorList>
            <person name="Roh S.G."/>
            <person name="Lee C."/>
            <person name="Kim M.-K."/>
            <person name="Kim S.B."/>
        </authorList>
    </citation>
    <scope>NUCLEOTIDE SEQUENCE [LARGE SCALE GENOMIC DNA]</scope>
    <source>
        <strain evidence="7 8">MMS17-SY117</strain>
    </source>
</reference>
<sequence>MTGTPGEEPMLRMHGVVAGYGGGDVLQGVDITVAKGSVACIVGPNGAGKSTVLKTVSGLLTPRLGEVHLQGEPIHTLSAATILERGVSQVPQSNALFPTMTVRENVLLGAYIIRRDKALIKKRYDEVASLFPIVADRSNENAGNLSGGQRRMVEFARSLMLDPVLLLLDEPSLGLDPKALQVLYESVMVLSRSGKTILLVEQNVRFGMRMATDGIVMESGKVITQRPAAEILSDPDLATMYFGGTVSETEVEDATIAEAAPVGEKPAP</sequence>
<dbReference type="GO" id="GO:0016887">
    <property type="term" value="F:ATP hydrolysis activity"/>
    <property type="evidence" value="ECO:0007669"/>
    <property type="project" value="InterPro"/>
</dbReference>
<dbReference type="Pfam" id="PF00005">
    <property type="entry name" value="ABC_tran"/>
    <property type="match status" value="1"/>
</dbReference>
<dbReference type="PROSITE" id="PS00211">
    <property type="entry name" value="ABC_TRANSPORTER_1"/>
    <property type="match status" value="1"/>
</dbReference>
<evidence type="ECO:0000256" key="4">
    <source>
        <dbReference type="ARBA" id="ARBA00022840"/>
    </source>
</evidence>
<dbReference type="InterPro" id="IPR003593">
    <property type="entry name" value="AAA+_ATPase"/>
</dbReference>
<dbReference type="SMART" id="SM00382">
    <property type="entry name" value="AAA"/>
    <property type="match status" value="1"/>
</dbReference>
<keyword evidence="2" id="KW-0813">Transport</keyword>
<gene>
    <name evidence="7" type="ORF">EXE57_13325</name>
</gene>
<evidence type="ECO:0000256" key="3">
    <source>
        <dbReference type="ARBA" id="ARBA00022741"/>
    </source>
</evidence>
<dbReference type="InterPro" id="IPR052156">
    <property type="entry name" value="BCAA_Transport_ATP-bd_LivF"/>
</dbReference>
<proteinExistence type="inferred from homology"/>
<dbReference type="InterPro" id="IPR017871">
    <property type="entry name" value="ABC_transporter-like_CS"/>
</dbReference>
<dbReference type="SUPFAM" id="SSF52540">
    <property type="entry name" value="P-loop containing nucleoside triphosphate hydrolases"/>
    <property type="match status" value="1"/>
</dbReference>
<keyword evidence="8" id="KW-1185">Reference proteome</keyword>
<evidence type="ECO:0000259" key="6">
    <source>
        <dbReference type="PROSITE" id="PS50893"/>
    </source>
</evidence>
<dbReference type="GO" id="GO:0015658">
    <property type="term" value="F:branched-chain amino acid transmembrane transporter activity"/>
    <property type="evidence" value="ECO:0007669"/>
    <property type="project" value="TreeGrafter"/>
</dbReference>
<name>A0A4V1BE25_9ACTN</name>
<dbReference type="PROSITE" id="PS50893">
    <property type="entry name" value="ABC_TRANSPORTER_2"/>
    <property type="match status" value="1"/>
</dbReference>
<evidence type="ECO:0000256" key="5">
    <source>
        <dbReference type="ARBA" id="ARBA00022970"/>
    </source>
</evidence>
<dbReference type="GO" id="GO:0015807">
    <property type="term" value="P:L-amino acid transport"/>
    <property type="evidence" value="ECO:0007669"/>
    <property type="project" value="TreeGrafter"/>
</dbReference>
<protein>
    <submittedName>
        <fullName evidence="7">ATP-binding cassette domain-containing protein</fullName>
    </submittedName>
</protein>
<evidence type="ECO:0000256" key="1">
    <source>
        <dbReference type="ARBA" id="ARBA00005417"/>
    </source>
</evidence>
<dbReference type="KEGG" id="noy:EXE57_13325"/>
<dbReference type="PANTHER" id="PTHR43820">
    <property type="entry name" value="HIGH-AFFINITY BRANCHED-CHAIN AMINO ACID TRANSPORT ATP-BINDING PROTEIN LIVF"/>
    <property type="match status" value="1"/>
</dbReference>
<accession>A0A4V1BE25</accession>
<evidence type="ECO:0000313" key="7">
    <source>
        <dbReference type="EMBL" id="QBR93142.1"/>
    </source>
</evidence>
<keyword evidence="3" id="KW-0547">Nucleotide-binding</keyword>
<evidence type="ECO:0000313" key="8">
    <source>
        <dbReference type="Proteomes" id="UP000294894"/>
    </source>
</evidence>
<feature type="domain" description="ABC transporter" evidence="6">
    <location>
        <begin position="11"/>
        <end position="244"/>
    </location>
</feature>
<dbReference type="AlphaFoldDB" id="A0A4V1BE25"/>
<dbReference type="OrthoDB" id="9776369at2"/>
<dbReference type="Proteomes" id="UP000294894">
    <property type="component" value="Chromosome"/>
</dbReference>
<keyword evidence="4 7" id="KW-0067">ATP-binding</keyword>
<organism evidence="7 8">
    <name type="scientific">Nocardioides euryhalodurans</name>
    <dbReference type="NCBI Taxonomy" id="2518370"/>
    <lineage>
        <taxon>Bacteria</taxon>
        <taxon>Bacillati</taxon>
        <taxon>Actinomycetota</taxon>
        <taxon>Actinomycetes</taxon>
        <taxon>Propionibacteriales</taxon>
        <taxon>Nocardioidaceae</taxon>
        <taxon>Nocardioides</taxon>
    </lineage>
</organism>
<dbReference type="RefSeq" id="WP_135078268.1">
    <property type="nucleotide sequence ID" value="NZ_CP038267.1"/>
</dbReference>
<evidence type="ECO:0000256" key="2">
    <source>
        <dbReference type="ARBA" id="ARBA00022448"/>
    </source>
</evidence>
<dbReference type="GO" id="GO:0005524">
    <property type="term" value="F:ATP binding"/>
    <property type="evidence" value="ECO:0007669"/>
    <property type="project" value="UniProtKB-KW"/>
</dbReference>
<keyword evidence="5" id="KW-0029">Amino-acid transport</keyword>